<feature type="region of interest" description="Disordered" evidence="1">
    <location>
        <begin position="1"/>
        <end position="22"/>
    </location>
</feature>
<evidence type="ECO:0000259" key="2">
    <source>
        <dbReference type="PROSITE" id="PS51387"/>
    </source>
</evidence>
<dbReference type="Pfam" id="PF00941">
    <property type="entry name" value="FAD_binding_5"/>
    <property type="match status" value="1"/>
</dbReference>
<evidence type="ECO:0000313" key="3">
    <source>
        <dbReference type="EMBL" id="CAA0136466.1"/>
    </source>
</evidence>
<dbReference type="PANTHER" id="PTHR42659:SF9">
    <property type="entry name" value="XANTHINE DEHYDROGENASE FAD-BINDING SUBUNIT XDHB-RELATED"/>
    <property type="match status" value="1"/>
</dbReference>
<evidence type="ECO:0000313" key="4">
    <source>
        <dbReference type="Proteomes" id="UP000430146"/>
    </source>
</evidence>
<dbReference type="EMBL" id="CACSIP010000067">
    <property type="protein sequence ID" value="CAA0136466.1"/>
    <property type="molecule type" value="Genomic_DNA"/>
</dbReference>
<protein>
    <recommendedName>
        <fullName evidence="2">FAD-binding PCMH-type domain-containing protein</fullName>
    </recommendedName>
</protein>
<dbReference type="InterPro" id="IPR016166">
    <property type="entry name" value="FAD-bd_PCMH"/>
</dbReference>
<dbReference type="PANTHER" id="PTHR42659">
    <property type="entry name" value="XANTHINE DEHYDROGENASE SUBUNIT C-RELATED"/>
    <property type="match status" value="1"/>
</dbReference>
<dbReference type="Gene3D" id="3.30.465.10">
    <property type="match status" value="1"/>
</dbReference>
<keyword evidence="4" id="KW-1185">Reference proteome</keyword>
<dbReference type="PROSITE" id="PS51387">
    <property type="entry name" value="FAD_PCMH"/>
    <property type="match status" value="1"/>
</dbReference>
<evidence type="ECO:0000256" key="1">
    <source>
        <dbReference type="SAM" id="MobiDB-lite"/>
    </source>
</evidence>
<dbReference type="GO" id="GO:0071949">
    <property type="term" value="F:FAD binding"/>
    <property type="evidence" value="ECO:0007669"/>
    <property type="project" value="InterPro"/>
</dbReference>
<sequence length="277" mass="29280">MDLNTVEAIDSPTSRDDLSPVGPGDAILAGGTWLFSEPQPHLRRLIDITRFGWKPITLADDGIELAATCTLNEVSQLTSQLAAARPEWTAAPLLHQCCTALLASFKILATATVGGNICLSLPAGAMISLTSALDAELTIWRADGTDHRLPVTEFVAGVATNALGPGDVLRSVWLPAAALRATSVYRQLAPSPLGRSGAVVIGRRDTAADGGRFVLSVTAATVRPYVFTFPGTPSAAALTAAHQAIGEESWTRDAHGDPDWRRAVTLVLAEQIRRELT</sequence>
<accession>A0A5S9R8J4</accession>
<reference evidence="3 4" key="1">
    <citation type="submission" date="2019-11" db="EMBL/GenBank/DDBJ databases">
        <authorList>
            <person name="Holert J."/>
        </authorList>
    </citation>
    <scope>NUCLEOTIDE SEQUENCE [LARGE SCALE GENOMIC DNA]</scope>
    <source>
        <strain evidence="3">BC8_1</strain>
    </source>
</reference>
<name>A0A5S9R8J4_MYCVN</name>
<dbReference type="SUPFAM" id="SSF56176">
    <property type="entry name" value="FAD-binding/transporter-associated domain-like"/>
    <property type="match status" value="1"/>
</dbReference>
<dbReference type="RefSeq" id="WP_159235092.1">
    <property type="nucleotide sequence ID" value="NZ_CACSIP010000067.1"/>
</dbReference>
<gene>
    <name evidence="3" type="ORF">AELLOGFF_02000</name>
</gene>
<proteinExistence type="predicted"/>
<dbReference type="InterPro" id="IPR002346">
    <property type="entry name" value="Mopterin_DH_FAD-bd"/>
</dbReference>
<dbReference type="InterPro" id="IPR016169">
    <property type="entry name" value="FAD-bd_PCMH_sub2"/>
</dbReference>
<dbReference type="InterPro" id="IPR036318">
    <property type="entry name" value="FAD-bd_PCMH-like_sf"/>
</dbReference>
<dbReference type="InterPro" id="IPR051312">
    <property type="entry name" value="Diverse_Substr_Oxidored"/>
</dbReference>
<dbReference type="GO" id="GO:0016491">
    <property type="term" value="F:oxidoreductase activity"/>
    <property type="evidence" value="ECO:0007669"/>
    <property type="project" value="InterPro"/>
</dbReference>
<feature type="domain" description="FAD-binding PCMH-type" evidence="2">
    <location>
        <begin position="1"/>
        <end position="179"/>
    </location>
</feature>
<dbReference type="Proteomes" id="UP000430146">
    <property type="component" value="Unassembled WGS sequence"/>
</dbReference>
<organism evidence="3 4">
    <name type="scientific">Mycolicibacterium vanbaalenii</name>
    <name type="common">Mycobacterium vanbaalenii</name>
    <dbReference type="NCBI Taxonomy" id="110539"/>
    <lineage>
        <taxon>Bacteria</taxon>
        <taxon>Bacillati</taxon>
        <taxon>Actinomycetota</taxon>
        <taxon>Actinomycetes</taxon>
        <taxon>Mycobacteriales</taxon>
        <taxon>Mycobacteriaceae</taxon>
        <taxon>Mycolicibacterium</taxon>
    </lineage>
</organism>
<dbReference type="OrthoDB" id="3574189at2"/>
<dbReference type="AlphaFoldDB" id="A0A5S9R8J4"/>